<feature type="domain" description="Myb-like" evidence="2">
    <location>
        <begin position="150"/>
        <end position="220"/>
    </location>
</feature>
<dbReference type="EMBL" id="CAJGYO010000004">
    <property type="protein sequence ID" value="CAD6224607.1"/>
    <property type="molecule type" value="Genomic_DNA"/>
</dbReference>
<name>A0A811NM06_9POAL</name>
<feature type="region of interest" description="Disordered" evidence="1">
    <location>
        <begin position="289"/>
        <end position="339"/>
    </location>
</feature>
<feature type="region of interest" description="Disordered" evidence="1">
    <location>
        <begin position="1"/>
        <end position="156"/>
    </location>
</feature>
<comment type="caution">
    <text evidence="3">The sequence shown here is derived from an EMBL/GenBank/DDBJ whole genome shotgun (WGS) entry which is preliminary data.</text>
</comment>
<dbReference type="OrthoDB" id="693833at2759"/>
<organism evidence="3 4">
    <name type="scientific">Miscanthus lutarioriparius</name>
    <dbReference type="NCBI Taxonomy" id="422564"/>
    <lineage>
        <taxon>Eukaryota</taxon>
        <taxon>Viridiplantae</taxon>
        <taxon>Streptophyta</taxon>
        <taxon>Embryophyta</taxon>
        <taxon>Tracheophyta</taxon>
        <taxon>Spermatophyta</taxon>
        <taxon>Magnoliopsida</taxon>
        <taxon>Liliopsida</taxon>
        <taxon>Poales</taxon>
        <taxon>Poaceae</taxon>
        <taxon>PACMAD clade</taxon>
        <taxon>Panicoideae</taxon>
        <taxon>Andropogonodae</taxon>
        <taxon>Andropogoneae</taxon>
        <taxon>Saccharinae</taxon>
        <taxon>Miscanthus</taxon>
    </lineage>
</organism>
<dbReference type="InterPro" id="IPR001005">
    <property type="entry name" value="SANT/Myb"/>
</dbReference>
<gene>
    <name evidence="3" type="ORF">NCGR_LOCUS16871</name>
</gene>
<sequence length="388" mass="43570">MEPSPRNFSSLLNQGSPTQYSESSGQISPPTPQSQFPFGTSNFLHNFNPFGPPGIHPPYGHSPPRFQGVQQQGSWLQAPPPSFQGFHLHESLGAPTTNRPPPILQFGHLGGAAANTSSHGSESSSRCSAQKEKQSVNIEDLSDSSEEEEPKRRQRINWSEEENERLFNSWTHHSIDPVIGIDRKCEYYWKAVATELNDNAPKNSHKRSVKQLKTYWGDVKRDITKFSGAYARAMSARSSGQSDDMVLKIAYEMFKGGNKGRSFIYEYLWKVAKEMPKWRRIIHEDSTTKRTKLSNSGAYTSSSNQDIEGETISREVCPEGQKKAKARLKGTGKSAAPYPLSSQPSQNMVIYHEAMSMKAKTARDKKYKTYLKLLAIDTSNFNEKEKKA</sequence>
<protein>
    <recommendedName>
        <fullName evidence="2">Myb-like domain-containing protein</fullName>
    </recommendedName>
</protein>
<dbReference type="PROSITE" id="PS50090">
    <property type="entry name" value="MYB_LIKE"/>
    <property type="match status" value="1"/>
</dbReference>
<evidence type="ECO:0000313" key="4">
    <source>
        <dbReference type="Proteomes" id="UP000604825"/>
    </source>
</evidence>
<feature type="compositionally biased region" description="Low complexity" evidence="1">
    <location>
        <begin position="117"/>
        <end position="128"/>
    </location>
</feature>
<keyword evidence="4" id="KW-1185">Reference proteome</keyword>
<feature type="compositionally biased region" description="Polar residues" evidence="1">
    <location>
        <begin position="1"/>
        <end position="45"/>
    </location>
</feature>
<proteinExistence type="predicted"/>
<dbReference type="PANTHER" id="PTHR45023:SF15">
    <property type="entry name" value="OS07G0575233 PROTEIN"/>
    <property type="match status" value="1"/>
</dbReference>
<feature type="compositionally biased region" description="Basic and acidic residues" evidence="1">
    <location>
        <begin position="311"/>
        <end position="322"/>
    </location>
</feature>
<evidence type="ECO:0000256" key="1">
    <source>
        <dbReference type="SAM" id="MobiDB-lite"/>
    </source>
</evidence>
<feature type="compositionally biased region" description="Polar residues" evidence="1">
    <location>
        <begin position="293"/>
        <end position="306"/>
    </location>
</feature>
<accession>A0A811NM06</accession>
<dbReference type="AlphaFoldDB" id="A0A811NM06"/>
<reference evidence="3" key="1">
    <citation type="submission" date="2020-10" db="EMBL/GenBank/DDBJ databases">
        <authorList>
            <person name="Han B."/>
            <person name="Lu T."/>
            <person name="Zhao Q."/>
            <person name="Huang X."/>
            <person name="Zhao Y."/>
        </authorList>
    </citation>
    <scope>NUCLEOTIDE SEQUENCE</scope>
</reference>
<dbReference type="PANTHER" id="PTHR45023">
    <property type="match status" value="1"/>
</dbReference>
<dbReference type="Proteomes" id="UP000604825">
    <property type="component" value="Unassembled WGS sequence"/>
</dbReference>
<evidence type="ECO:0000313" key="3">
    <source>
        <dbReference type="EMBL" id="CAD6224607.1"/>
    </source>
</evidence>
<evidence type="ECO:0000259" key="2">
    <source>
        <dbReference type="PROSITE" id="PS50090"/>
    </source>
</evidence>